<reference evidence="1 2" key="1">
    <citation type="submission" date="2020-04" db="EMBL/GenBank/DDBJ databases">
        <title>Genomic insights into acetone-butanol-ethanol (ABE) fermentation by sequencing solventogenic clostridia strains.</title>
        <authorList>
            <person name="Brown S."/>
        </authorList>
    </citation>
    <scope>NUCLEOTIDE SEQUENCE [LARGE SCALE GENOMIC DNA]</scope>
    <source>
        <strain evidence="1 2">DJ011</strain>
    </source>
</reference>
<dbReference type="GO" id="GO:0032259">
    <property type="term" value="P:methylation"/>
    <property type="evidence" value="ECO:0007669"/>
    <property type="project" value="UniProtKB-KW"/>
</dbReference>
<dbReference type="Proteomes" id="UP000563151">
    <property type="component" value="Unassembled WGS sequence"/>
</dbReference>
<keyword evidence="1" id="KW-0808">Transferase</keyword>
<organism evidence="1 2">
    <name type="scientific">Clostridium tetanomorphum</name>
    <dbReference type="NCBI Taxonomy" id="1553"/>
    <lineage>
        <taxon>Bacteria</taxon>
        <taxon>Bacillati</taxon>
        <taxon>Bacillota</taxon>
        <taxon>Clostridia</taxon>
        <taxon>Eubacteriales</taxon>
        <taxon>Clostridiaceae</taxon>
        <taxon>Clostridium</taxon>
    </lineage>
</organism>
<keyword evidence="2" id="KW-1185">Reference proteome</keyword>
<dbReference type="GO" id="GO:0008168">
    <property type="term" value="F:methyltransferase activity"/>
    <property type="evidence" value="ECO:0007669"/>
    <property type="project" value="UniProtKB-KW"/>
</dbReference>
<comment type="caution">
    <text evidence="1">The sequence shown here is derived from an EMBL/GenBank/DDBJ whole genome shotgun (WGS) entry which is preliminary data.</text>
</comment>
<evidence type="ECO:0000313" key="2">
    <source>
        <dbReference type="Proteomes" id="UP000563151"/>
    </source>
</evidence>
<proteinExistence type="predicted"/>
<sequence>MIKTEKLNVNGNRKQIREEVIKKFLNEDPGTGTGEKCSKYRYDVEEISDGSKVYLRRPAPLNKGVDFEVHVENVRFKERGRVHMPSHSDIIQDLIDKKNYNPAEYQKVIIIINKLYNCELVKEEEYRNINFDIGHSIEAILKSIKWLFIEQDVTYWNWSGRAMLYLKLREENLC</sequence>
<dbReference type="EMBL" id="JAAZWO010000033">
    <property type="protein sequence ID" value="MBC2399690.1"/>
    <property type="molecule type" value="Genomic_DNA"/>
</dbReference>
<keyword evidence="1" id="KW-0489">Methyltransferase</keyword>
<dbReference type="RefSeq" id="WP_051593383.1">
    <property type="nucleotide sequence ID" value="NZ_JAAZWO010000033.1"/>
</dbReference>
<protein>
    <submittedName>
        <fullName evidence="1">DNA adenine methylase</fullName>
    </submittedName>
</protein>
<gene>
    <name evidence="1" type="ORF">HGG79_18245</name>
</gene>
<name>A0A923EAX5_CLOTT</name>
<accession>A0A923EAX5</accession>
<dbReference type="AlphaFoldDB" id="A0A923EAX5"/>
<evidence type="ECO:0000313" key="1">
    <source>
        <dbReference type="EMBL" id="MBC2399690.1"/>
    </source>
</evidence>